<gene>
    <name evidence="2" type="ORF">AVDCRST_MAG13-2542</name>
</gene>
<organism evidence="2">
    <name type="scientific">uncultured Solirubrobacteraceae bacterium</name>
    <dbReference type="NCBI Taxonomy" id="1162706"/>
    <lineage>
        <taxon>Bacteria</taxon>
        <taxon>Bacillati</taxon>
        <taxon>Actinomycetota</taxon>
        <taxon>Thermoleophilia</taxon>
        <taxon>Solirubrobacterales</taxon>
        <taxon>Solirubrobacteraceae</taxon>
        <taxon>environmental samples</taxon>
    </lineage>
</organism>
<feature type="region of interest" description="Disordered" evidence="1">
    <location>
        <begin position="1"/>
        <end position="92"/>
    </location>
</feature>
<sequence>MDQPAPGGRDPLDPDGRDPLDPDGRDPLDPGGRDPLDPEDDGDAALEAALADPAFDELPAVQDPGRPEDPFHQPGAPHLALDEAQDDPGDAA</sequence>
<evidence type="ECO:0000256" key="1">
    <source>
        <dbReference type="SAM" id="MobiDB-lite"/>
    </source>
</evidence>
<feature type="compositionally biased region" description="Acidic residues" evidence="1">
    <location>
        <begin position="83"/>
        <end position="92"/>
    </location>
</feature>
<dbReference type="AlphaFoldDB" id="A0A6J4SVD7"/>
<reference evidence="2" key="1">
    <citation type="submission" date="2020-02" db="EMBL/GenBank/DDBJ databases">
        <authorList>
            <person name="Meier V. D."/>
        </authorList>
    </citation>
    <scope>NUCLEOTIDE SEQUENCE</scope>
    <source>
        <strain evidence="2">AVDCRST_MAG13</strain>
    </source>
</reference>
<dbReference type="EMBL" id="CADCVO010000405">
    <property type="protein sequence ID" value="CAA9506269.1"/>
    <property type="molecule type" value="Genomic_DNA"/>
</dbReference>
<name>A0A6J4SVD7_9ACTN</name>
<proteinExistence type="predicted"/>
<evidence type="ECO:0000313" key="2">
    <source>
        <dbReference type="EMBL" id="CAA9506269.1"/>
    </source>
</evidence>
<protein>
    <submittedName>
        <fullName evidence="2">Uncharacterized protein</fullName>
    </submittedName>
</protein>
<feature type="compositionally biased region" description="Basic and acidic residues" evidence="1">
    <location>
        <begin position="10"/>
        <end position="36"/>
    </location>
</feature>
<accession>A0A6J4SVD7</accession>
<feature type="compositionally biased region" description="Low complexity" evidence="1">
    <location>
        <begin position="45"/>
        <end position="59"/>
    </location>
</feature>